<organism evidence="1 2">
    <name type="scientific">Caerostris extrusa</name>
    <name type="common">Bark spider</name>
    <name type="synonym">Caerostris bankana</name>
    <dbReference type="NCBI Taxonomy" id="172846"/>
    <lineage>
        <taxon>Eukaryota</taxon>
        <taxon>Metazoa</taxon>
        <taxon>Ecdysozoa</taxon>
        <taxon>Arthropoda</taxon>
        <taxon>Chelicerata</taxon>
        <taxon>Arachnida</taxon>
        <taxon>Araneae</taxon>
        <taxon>Araneomorphae</taxon>
        <taxon>Entelegynae</taxon>
        <taxon>Araneoidea</taxon>
        <taxon>Araneidae</taxon>
        <taxon>Caerostris</taxon>
    </lineage>
</organism>
<evidence type="ECO:0000313" key="1">
    <source>
        <dbReference type="EMBL" id="GIY91816.1"/>
    </source>
</evidence>
<proteinExistence type="predicted"/>
<reference evidence="1 2" key="1">
    <citation type="submission" date="2021-06" db="EMBL/GenBank/DDBJ databases">
        <title>Caerostris extrusa draft genome.</title>
        <authorList>
            <person name="Kono N."/>
            <person name="Arakawa K."/>
        </authorList>
    </citation>
    <scope>NUCLEOTIDE SEQUENCE [LARGE SCALE GENOMIC DNA]</scope>
</reference>
<gene>
    <name evidence="1" type="ORF">CEXT_326531</name>
</gene>
<dbReference type="AlphaFoldDB" id="A0AAV4XCX2"/>
<sequence>MEKLSVKQIRTSSENRPEFFLLITKLHSRSSGHLSCRGQPSNKKGSFHTDCSTLLMSSKHAIWSWMSSDFGGTACNRNWHRAAPDGRFRANRQFVPPIKIFSEVDIVSGLF</sequence>
<dbReference type="EMBL" id="BPLR01000056">
    <property type="protein sequence ID" value="GIY91816.1"/>
    <property type="molecule type" value="Genomic_DNA"/>
</dbReference>
<comment type="caution">
    <text evidence="1">The sequence shown here is derived from an EMBL/GenBank/DDBJ whole genome shotgun (WGS) entry which is preliminary data.</text>
</comment>
<keyword evidence="2" id="KW-1185">Reference proteome</keyword>
<protein>
    <recommendedName>
        <fullName evidence="3">Ycf15</fullName>
    </recommendedName>
</protein>
<accession>A0AAV4XCX2</accession>
<evidence type="ECO:0008006" key="3">
    <source>
        <dbReference type="Google" id="ProtNLM"/>
    </source>
</evidence>
<evidence type="ECO:0000313" key="2">
    <source>
        <dbReference type="Proteomes" id="UP001054945"/>
    </source>
</evidence>
<dbReference type="Proteomes" id="UP001054945">
    <property type="component" value="Unassembled WGS sequence"/>
</dbReference>
<name>A0AAV4XCX2_CAEEX</name>